<keyword evidence="4" id="KW-1185">Reference proteome</keyword>
<proteinExistence type="predicted"/>
<dbReference type="Proteomes" id="UP001595711">
    <property type="component" value="Unassembled WGS sequence"/>
</dbReference>
<dbReference type="PROSITE" id="PS51257">
    <property type="entry name" value="PROKAR_LIPOPROTEIN"/>
    <property type="match status" value="1"/>
</dbReference>
<keyword evidence="2" id="KW-0732">Signal</keyword>
<organism evidence="3 4">
    <name type="scientific">Ferrovibrio xuzhouensis</name>
    <dbReference type="NCBI Taxonomy" id="1576914"/>
    <lineage>
        <taxon>Bacteria</taxon>
        <taxon>Pseudomonadati</taxon>
        <taxon>Pseudomonadota</taxon>
        <taxon>Alphaproteobacteria</taxon>
        <taxon>Rhodospirillales</taxon>
        <taxon>Rhodospirillaceae</taxon>
        <taxon>Ferrovibrio</taxon>
    </lineage>
</organism>
<feature type="region of interest" description="Disordered" evidence="1">
    <location>
        <begin position="26"/>
        <end position="50"/>
    </location>
</feature>
<evidence type="ECO:0000256" key="1">
    <source>
        <dbReference type="SAM" id="MobiDB-lite"/>
    </source>
</evidence>
<evidence type="ECO:0000313" key="4">
    <source>
        <dbReference type="Proteomes" id="UP001595711"/>
    </source>
</evidence>
<dbReference type="RefSeq" id="WP_379722775.1">
    <property type="nucleotide sequence ID" value="NZ_JBHRYJ010000001.1"/>
</dbReference>
<comment type="caution">
    <text evidence="3">The sequence shown here is derived from an EMBL/GenBank/DDBJ whole genome shotgun (WGS) entry which is preliminary data.</text>
</comment>
<evidence type="ECO:0008006" key="5">
    <source>
        <dbReference type="Google" id="ProtNLM"/>
    </source>
</evidence>
<evidence type="ECO:0000256" key="2">
    <source>
        <dbReference type="SAM" id="SignalP"/>
    </source>
</evidence>
<accession>A0ABV7VFN8</accession>
<dbReference type="EMBL" id="JBHRYJ010000001">
    <property type="protein sequence ID" value="MFC3675013.1"/>
    <property type="molecule type" value="Genomic_DNA"/>
</dbReference>
<reference evidence="4" key="1">
    <citation type="journal article" date="2019" name="Int. J. Syst. Evol. Microbiol.">
        <title>The Global Catalogue of Microorganisms (GCM) 10K type strain sequencing project: providing services to taxonomists for standard genome sequencing and annotation.</title>
        <authorList>
            <consortium name="The Broad Institute Genomics Platform"/>
            <consortium name="The Broad Institute Genome Sequencing Center for Infectious Disease"/>
            <person name="Wu L."/>
            <person name="Ma J."/>
        </authorList>
    </citation>
    <scope>NUCLEOTIDE SEQUENCE [LARGE SCALE GENOMIC DNA]</scope>
    <source>
        <strain evidence="4">KCTC 42182</strain>
    </source>
</reference>
<feature type="signal peptide" evidence="2">
    <location>
        <begin position="1"/>
        <end position="19"/>
    </location>
</feature>
<sequence length="50" mass="5389">MRMRAAAILLLLLTSAALAACGRRDVPAYPPDAVARPGTAPDRGDPFRYY</sequence>
<gene>
    <name evidence="3" type="ORF">ACFOOQ_05640</name>
</gene>
<protein>
    <recommendedName>
        <fullName evidence="5">Lipoprotein</fullName>
    </recommendedName>
</protein>
<feature type="chain" id="PRO_5045258837" description="Lipoprotein" evidence="2">
    <location>
        <begin position="20"/>
        <end position="50"/>
    </location>
</feature>
<name>A0ABV7VFN8_9PROT</name>
<evidence type="ECO:0000313" key="3">
    <source>
        <dbReference type="EMBL" id="MFC3675013.1"/>
    </source>
</evidence>